<keyword evidence="4" id="KW-1003">Cell membrane</keyword>
<keyword evidence="7 19" id="KW-0808">Transferase</keyword>
<dbReference type="RefSeq" id="WP_025800168.1">
    <property type="nucleotide sequence ID" value="NZ_CP009706.1"/>
</dbReference>
<keyword evidence="8 19" id="KW-0479">Metal-binding</keyword>
<evidence type="ECO:0000256" key="6">
    <source>
        <dbReference type="ARBA" id="ARBA00022630"/>
    </source>
</evidence>
<evidence type="ECO:0000313" key="21">
    <source>
        <dbReference type="EMBL" id="AIU74946.1"/>
    </source>
</evidence>
<keyword evidence="11 19" id="KW-0460">Magnesium</keyword>
<feature type="binding site" evidence="20">
    <location>
        <position position="185"/>
    </location>
    <ligand>
        <name>Mg(2+)</name>
        <dbReference type="ChEBI" id="CHEBI:18420"/>
    </ligand>
</feature>
<gene>
    <name evidence="21" type="ORF">AT03_17200</name>
</gene>
<comment type="catalytic activity">
    <reaction evidence="16 19">
        <text>L-threonyl-[protein] + FAD = FMN-L-threonyl-[protein] + AMP + H(+)</text>
        <dbReference type="Rhea" id="RHEA:36847"/>
        <dbReference type="Rhea" id="RHEA-COMP:11060"/>
        <dbReference type="Rhea" id="RHEA-COMP:11061"/>
        <dbReference type="ChEBI" id="CHEBI:15378"/>
        <dbReference type="ChEBI" id="CHEBI:30013"/>
        <dbReference type="ChEBI" id="CHEBI:57692"/>
        <dbReference type="ChEBI" id="CHEBI:74257"/>
        <dbReference type="ChEBI" id="CHEBI:456215"/>
        <dbReference type="EC" id="2.7.1.180"/>
    </reaction>
</comment>
<evidence type="ECO:0000256" key="17">
    <source>
        <dbReference type="ARBA" id="ARBA00053908"/>
    </source>
</evidence>
<dbReference type="PANTHER" id="PTHR30040">
    <property type="entry name" value="THIAMINE BIOSYNTHESIS LIPOPROTEIN APBE"/>
    <property type="match status" value="1"/>
</dbReference>
<dbReference type="KEGG" id="hav:AT03_17200"/>
<accession>A0A097R873</accession>
<keyword evidence="14 21" id="KW-0449">Lipoprotein</keyword>
<keyword evidence="22" id="KW-1185">Reference proteome</keyword>
<feature type="binding site" evidence="20">
    <location>
        <position position="304"/>
    </location>
    <ligand>
        <name>Mg(2+)</name>
        <dbReference type="ChEBI" id="CHEBI:18420"/>
    </ligand>
</feature>
<sequence>MMTNNTARATAFFIRNTRWLAFCGLAFLLTGCGPEQVNIEGKTMGTYYSIKYVSDSGMPAPETIKAELDKRLEQVNDQMSTYRSNSELSRFNQSTEVNTPFPVSAATAKVVEEAIRINKVTDGALDITVGPLVNLWGFGPEGRPDRIPTNEEINQRRAWIGIEHLSVQGNALVKNIPQLYLDLSSIAKGYGVDVVAEYLASLKITNYMVDIGGEVRTRGINGDGAPWRIAIEKPQAGLQQSAQVIIQPGEMAIATSGDYRNYFEQDGQRFSHEIDPKTGRPVTHHLVSITVLAPSCMTADGLSTGLDVMGPERGMALANLLGIPVFMIVKTENGFEDRYSDAFKPYLVQAKKGK</sequence>
<feature type="binding site" evidence="20">
    <location>
        <position position="300"/>
    </location>
    <ligand>
        <name>Mg(2+)</name>
        <dbReference type="ChEBI" id="CHEBI:18420"/>
    </ligand>
</feature>
<dbReference type="GO" id="GO:0005886">
    <property type="term" value="C:plasma membrane"/>
    <property type="evidence" value="ECO:0007669"/>
    <property type="project" value="UniProtKB-SubCell"/>
</dbReference>
<evidence type="ECO:0000256" key="8">
    <source>
        <dbReference type="ARBA" id="ARBA00022723"/>
    </source>
</evidence>
<dbReference type="PATRIC" id="fig|1453496.5.peg.3533"/>
<dbReference type="HOGENOM" id="CLU_044403_0_0_6"/>
<evidence type="ECO:0000256" key="3">
    <source>
        <dbReference type="ARBA" id="ARBA00016337"/>
    </source>
</evidence>
<evidence type="ECO:0000256" key="18">
    <source>
        <dbReference type="ARBA" id="ARBA00060485"/>
    </source>
</evidence>
<reference evidence="21 22" key="1">
    <citation type="journal article" date="2014" name="Gut Pathog.">
        <title>Gene clusters of Hafnia alvei strain FB1 important in survival and pathogenesis: a draft genome perspective.</title>
        <authorList>
            <person name="Tan J.Y."/>
            <person name="Yin W.F."/>
            <person name="Chan K.G."/>
        </authorList>
    </citation>
    <scope>NUCLEOTIDE SEQUENCE [LARGE SCALE GENOMIC DNA]</scope>
    <source>
        <strain evidence="21 22">FB1</strain>
    </source>
</reference>
<evidence type="ECO:0000256" key="20">
    <source>
        <dbReference type="PIRSR" id="PIRSR006268-2"/>
    </source>
</evidence>
<evidence type="ECO:0000256" key="16">
    <source>
        <dbReference type="ARBA" id="ARBA00048540"/>
    </source>
</evidence>
<keyword evidence="6 19" id="KW-0285">Flavoprotein</keyword>
<proteinExistence type="inferred from homology"/>
<organism evidence="21 22">
    <name type="scientific">Hafnia alvei FB1</name>
    <dbReference type="NCBI Taxonomy" id="1453496"/>
    <lineage>
        <taxon>Bacteria</taxon>
        <taxon>Pseudomonadati</taxon>
        <taxon>Pseudomonadota</taxon>
        <taxon>Gammaproteobacteria</taxon>
        <taxon>Enterobacterales</taxon>
        <taxon>Hafniaceae</taxon>
        <taxon>Hafnia</taxon>
    </lineage>
</organism>
<keyword evidence="9" id="KW-0732">Signal</keyword>
<evidence type="ECO:0000313" key="22">
    <source>
        <dbReference type="Proteomes" id="UP000029986"/>
    </source>
</evidence>
<keyword evidence="5" id="KW-0997">Cell inner membrane</keyword>
<comment type="similarity">
    <text evidence="1 19">Belongs to the ApbE family.</text>
</comment>
<dbReference type="AlphaFoldDB" id="A0A097R873"/>
<evidence type="ECO:0000256" key="12">
    <source>
        <dbReference type="ARBA" id="ARBA00023136"/>
    </source>
</evidence>
<keyword evidence="10 19" id="KW-0274">FAD</keyword>
<evidence type="ECO:0000256" key="2">
    <source>
        <dbReference type="ARBA" id="ARBA00011955"/>
    </source>
</evidence>
<dbReference type="FunFam" id="3.10.520.10:FF:000001">
    <property type="entry name" value="FAD:protein FMN transferase"/>
    <property type="match status" value="1"/>
</dbReference>
<dbReference type="Gene3D" id="3.10.520.10">
    <property type="entry name" value="ApbE-like domains"/>
    <property type="match status" value="1"/>
</dbReference>
<evidence type="ECO:0000256" key="9">
    <source>
        <dbReference type="ARBA" id="ARBA00022729"/>
    </source>
</evidence>
<name>A0A097R873_HAFAL</name>
<keyword evidence="12" id="KW-0472">Membrane</keyword>
<dbReference type="eggNOG" id="COG1477">
    <property type="taxonomic scope" value="Bacteria"/>
</dbReference>
<evidence type="ECO:0000256" key="1">
    <source>
        <dbReference type="ARBA" id="ARBA00008282"/>
    </source>
</evidence>
<dbReference type="EC" id="2.7.1.180" evidence="2 19"/>
<dbReference type="PANTHER" id="PTHR30040:SF2">
    <property type="entry name" value="FAD:PROTEIN FMN TRANSFERASE"/>
    <property type="match status" value="1"/>
</dbReference>
<dbReference type="InterPro" id="IPR003374">
    <property type="entry name" value="ApbE-like_sf"/>
</dbReference>
<evidence type="ECO:0000256" key="7">
    <source>
        <dbReference type="ARBA" id="ARBA00022679"/>
    </source>
</evidence>
<evidence type="ECO:0000256" key="10">
    <source>
        <dbReference type="ARBA" id="ARBA00022827"/>
    </source>
</evidence>
<comment type="function">
    <text evidence="17">Flavin transferase that catalyzes the transfer of the FMN moiety of FAD and its covalent binding to the hydroxyl group of a threonine residue in a target flavoprotein such as NqrB and NqrC, two subunits of the NQR complex.</text>
</comment>
<comment type="subcellular location">
    <subcellularLocation>
        <location evidence="18">Cell inner membrane</location>
        <topology evidence="18">Lipid-anchor</topology>
        <orientation evidence="18">Periplasmic side</orientation>
    </subcellularLocation>
</comment>
<evidence type="ECO:0000256" key="15">
    <source>
        <dbReference type="ARBA" id="ARBA00031306"/>
    </source>
</evidence>
<comment type="cofactor">
    <cofactor evidence="20">
        <name>Mg(2+)</name>
        <dbReference type="ChEBI" id="CHEBI:18420"/>
    </cofactor>
    <cofactor evidence="20">
        <name>Mn(2+)</name>
        <dbReference type="ChEBI" id="CHEBI:29035"/>
    </cofactor>
    <text evidence="20">Magnesium. Can also use manganese.</text>
</comment>
<protein>
    <recommendedName>
        <fullName evidence="3 19">FAD:protein FMN transferase</fullName>
        <ecNumber evidence="2 19">2.7.1.180</ecNumber>
    </recommendedName>
    <alternativeName>
        <fullName evidence="15 19">Flavin transferase</fullName>
    </alternativeName>
</protein>
<dbReference type="PIRSF" id="PIRSF006268">
    <property type="entry name" value="ApbE"/>
    <property type="match status" value="1"/>
</dbReference>
<keyword evidence="13" id="KW-0564">Palmitate</keyword>
<evidence type="ECO:0000256" key="19">
    <source>
        <dbReference type="PIRNR" id="PIRNR006268"/>
    </source>
</evidence>
<evidence type="ECO:0000256" key="4">
    <source>
        <dbReference type="ARBA" id="ARBA00022475"/>
    </source>
</evidence>
<dbReference type="Proteomes" id="UP000029986">
    <property type="component" value="Chromosome"/>
</dbReference>
<dbReference type="InterPro" id="IPR024932">
    <property type="entry name" value="ApbE"/>
</dbReference>
<evidence type="ECO:0000256" key="5">
    <source>
        <dbReference type="ARBA" id="ARBA00022519"/>
    </source>
</evidence>
<dbReference type="GO" id="GO:0016740">
    <property type="term" value="F:transferase activity"/>
    <property type="evidence" value="ECO:0007669"/>
    <property type="project" value="UniProtKB-UniRule"/>
</dbReference>
<dbReference type="SUPFAM" id="SSF143631">
    <property type="entry name" value="ApbE-like"/>
    <property type="match status" value="1"/>
</dbReference>
<evidence type="ECO:0000256" key="14">
    <source>
        <dbReference type="ARBA" id="ARBA00023288"/>
    </source>
</evidence>
<dbReference type="GO" id="GO:0046872">
    <property type="term" value="F:metal ion binding"/>
    <property type="evidence" value="ECO:0007669"/>
    <property type="project" value="UniProtKB-UniRule"/>
</dbReference>
<dbReference type="Pfam" id="PF02424">
    <property type="entry name" value="ApbE"/>
    <property type="match status" value="1"/>
</dbReference>
<evidence type="ECO:0000256" key="11">
    <source>
        <dbReference type="ARBA" id="ARBA00022842"/>
    </source>
</evidence>
<evidence type="ECO:0000256" key="13">
    <source>
        <dbReference type="ARBA" id="ARBA00023139"/>
    </source>
</evidence>
<dbReference type="EMBL" id="CP009706">
    <property type="protein sequence ID" value="AIU74946.1"/>
    <property type="molecule type" value="Genomic_DNA"/>
</dbReference>